<dbReference type="Proteomes" id="UP000005084">
    <property type="component" value="Unassembled WGS sequence"/>
</dbReference>
<dbReference type="HOGENOM" id="CLU_3096120_0_0_11"/>
<reference evidence="1" key="1">
    <citation type="submission" date="2008-08" db="EMBL/GenBank/DDBJ databases">
        <title>Annotation of Bifidobacterium longum subsp. infantis CCUG 52486.</title>
        <authorList>
            <consortium name="The Broad Institute Genome Sequencing Platform"/>
            <person name="Gougoulias C."/>
            <person name="Tuohy K.M."/>
            <person name="Gibson G.R."/>
            <person name="Ward D."/>
            <person name="Mehta T."/>
            <person name="Young S."/>
            <person name="Jaffe D."/>
            <person name="Gnerre S."/>
            <person name="Berlin A."/>
            <person name="Heiman D."/>
            <person name="Hepburn T."/>
            <person name="Shea T."/>
            <person name="Sykes S."/>
            <person name="Alvarado L."/>
            <person name="Kodira C."/>
            <person name="Borodovsky M."/>
            <person name="Lander E."/>
            <person name="Galagan J."/>
            <person name="Nusbaum C."/>
            <person name="Birren B."/>
        </authorList>
    </citation>
    <scope>NUCLEOTIDE SEQUENCE [LARGE SCALE GENOMIC DNA]</scope>
    <source>
        <strain evidence="1">CCUG 52486</strain>
    </source>
</reference>
<gene>
    <name evidence="1" type="ORF">BLIG_01596</name>
</gene>
<proteinExistence type="predicted"/>
<organism evidence="1">
    <name type="scientific">Bifidobacterium longum subsp. infantis CCUG 52486</name>
    <dbReference type="NCBI Taxonomy" id="537937"/>
    <lineage>
        <taxon>Bacteria</taxon>
        <taxon>Bacillati</taxon>
        <taxon>Actinomycetota</taxon>
        <taxon>Actinomycetes</taxon>
        <taxon>Bifidobacteriales</taxon>
        <taxon>Bifidobacteriaceae</taxon>
        <taxon>Bifidobacterium</taxon>
    </lineage>
</organism>
<dbReference type="EMBL" id="DS990240">
    <property type="protein sequence ID" value="EEQ55272.1"/>
    <property type="molecule type" value="Genomic_DNA"/>
</dbReference>
<evidence type="ECO:0000313" key="1">
    <source>
        <dbReference type="EMBL" id="EEQ55272.1"/>
    </source>
</evidence>
<sequence>MQFVVDDCKLTSWIVAAIQYLIRSTGGPKVRCFVRGVNEMNKPAQSSIESV</sequence>
<name>C5EB78_BIFLI</name>
<protein>
    <submittedName>
        <fullName evidence="1">Uncharacterized protein</fullName>
    </submittedName>
</protein>
<dbReference type="AlphaFoldDB" id="C5EB78"/>
<accession>C5EB78</accession>